<dbReference type="InterPro" id="IPR000477">
    <property type="entry name" value="RT_dom"/>
</dbReference>
<dbReference type="NCBIfam" id="TIGR04416">
    <property type="entry name" value="group_II_RT_mat"/>
    <property type="match status" value="1"/>
</dbReference>
<keyword evidence="3" id="KW-1185">Reference proteome</keyword>
<sequence length="496" mass="57870">MNFSNSTTDKTERLKDTKSLEFQWETIDWKQVEFDVNRLQTRIAKATKKGDNNKAKRLQYLLTHSFSAKAYAVRKVTTNKGKNTSGVDKKLWSTSASKMKAVLSLTDKNYKAKPLRRVYIEKKGKKQKRPLGIPTMYDRAMQTLYALALEPITETKGDSISFGFRRGRNAKDACEQIFCVLARKCSPTWILEGDIKGCFDNINHEWLQNNIPMDKIIMKQFLKSGYIYEGKLFPTETGSPQGGAISSIYANMTLDGLEKVIQDKYHRNSKGKIENHYRAKTKVNLIRYADDFVITANSKEIAEELKTTVSQFLQSRGLTLSEEKTTITHIDKGFDFLGWTFKKYSGKLIVKPSKSSIKNIIRRCSTIILKEGKASTQSDLIRRLNQVIRGWTNYHKHVVASKSFSNINNTLYHLLQQWAKHKHPNKNKWWRLNKYWHEKGWKRWLFKTDEYNLINLRRIKIVRYPKLQIIKTPFLDKDYFDKRKIKLHTFCCCLKG</sequence>
<dbReference type="InterPro" id="IPR043502">
    <property type="entry name" value="DNA/RNA_pol_sf"/>
</dbReference>
<keyword evidence="2" id="KW-0548">Nucleotidyltransferase</keyword>
<dbReference type="InterPro" id="IPR025960">
    <property type="entry name" value="RVT_N"/>
</dbReference>
<protein>
    <submittedName>
        <fullName evidence="2">Group II intron reverse transcriptase/maturase</fullName>
        <ecNumber evidence="2">2.7.7.49</ecNumber>
    </submittedName>
</protein>
<dbReference type="PANTHER" id="PTHR34047">
    <property type="entry name" value="NUCLEAR INTRON MATURASE 1, MITOCHONDRIAL-RELATED"/>
    <property type="match status" value="1"/>
</dbReference>
<comment type="caution">
    <text evidence="2">The sequence shown here is derived from an EMBL/GenBank/DDBJ whole genome shotgun (WGS) entry which is preliminary data.</text>
</comment>
<dbReference type="InterPro" id="IPR051083">
    <property type="entry name" value="GrpII_Intron_Splice-Mob/Def"/>
</dbReference>
<evidence type="ECO:0000313" key="3">
    <source>
        <dbReference type="Proteomes" id="UP001623660"/>
    </source>
</evidence>
<keyword evidence="2" id="KW-0695">RNA-directed DNA polymerase</keyword>
<dbReference type="RefSeq" id="WP_406794906.1">
    <property type="nucleotide sequence ID" value="NZ_JBJHZX010000095.1"/>
</dbReference>
<proteinExistence type="predicted"/>
<dbReference type="Pfam" id="PF13655">
    <property type="entry name" value="RVT_N"/>
    <property type="match status" value="1"/>
</dbReference>
<reference evidence="2 3" key="1">
    <citation type="submission" date="2024-11" db="EMBL/GenBank/DDBJ databases">
        <authorList>
            <person name="Heng Y.C."/>
            <person name="Lim A.C.H."/>
            <person name="Lee J.K.Y."/>
            <person name="Kittelmann S."/>
        </authorList>
    </citation>
    <scope>NUCLEOTIDE SEQUENCE [LARGE SCALE GENOMIC DNA]</scope>
    <source>
        <strain evidence="2 3">WILCCON 0269</strain>
    </source>
</reference>
<dbReference type="Pfam" id="PF00078">
    <property type="entry name" value="RVT_1"/>
    <property type="match status" value="1"/>
</dbReference>
<dbReference type="GO" id="GO:0003964">
    <property type="term" value="F:RNA-directed DNA polymerase activity"/>
    <property type="evidence" value="ECO:0007669"/>
    <property type="project" value="UniProtKB-KW"/>
</dbReference>
<evidence type="ECO:0000259" key="1">
    <source>
        <dbReference type="PROSITE" id="PS50878"/>
    </source>
</evidence>
<feature type="domain" description="Reverse transcriptase" evidence="1">
    <location>
        <begin position="101"/>
        <end position="341"/>
    </location>
</feature>
<organism evidence="2 3">
    <name type="scientific">Candidatus Clostridium eludens</name>
    <dbReference type="NCBI Taxonomy" id="3381663"/>
    <lineage>
        <taxon>Bacteria</taxon>
        <taxon>Bacillati</taxon>
        <taxon>Bacillota</taxon>
        <taxon>Clostridia</taxon>
        <taxon>Eubacteriales</taxon>
        <taxon>Clostridiaceae</taxon>
        <taxon>Clostridium</taxon>
    </lineage>
</organism>
<dbReference type="PANTHER" id="PTHR34047:SF8">
    <property type="entry name" value="PROTEIN YKFC"/>
    <property type="match status" value="1"/>
</dbReference>
<dbReference type="PROSITE" id="PS50878">
    <property type="entry name" value="RT_POL"/>
    <property type="match status" value="1"/>
</dbReference>
<dbReference type="CDD" id="cd01651">
    <property type="entry name" value="RT_G2_intron"/>
    <property type="match status" value="1"/>
</dbReference>
<keyword evidence="2" id="KW-0808">Transferase</keyword>
<dbReference type="Proteomes" id="UP001623660">
    <property type="component" value="Unassembled WGS sequence"/>
</dbReference>
<dbReference type="EMBL" id="JBJHZX010000095">
    <property type="protein sequence ID" value="MFL0198792.1"/>
    <property type="molecule type" value="Genomic_DNA"/>
</dbReference>
<dbReference type="InterPro" id="IPR013597">
    <property type="entry name" value="Mat_intron_G2"/>
</dbReference>
<accession>A0ABW8SRX6</accession>
<dbReference type="SUPFAM" id="SSF56672">
    <property type="entry name" value="DNA/RNA polymerases"/>
    <property type="match status" value="1"/>
</dbReference>
<dbReference type="Pfam" id="PF08388">
    <property type="entry name" value="GIIM"/>
    <property type="match status" value="1"/>
</dbReference>
<dbReference type="EC" id="2.7.7.49" evidence="2"/>
<evidence type="ECO:0000313" key="2">
    <source>
        <dbReference type="EMBL" id="MFL0198792.1"/>
    </source>
</evidence>
<name>A0ABW8SRX6_9CLOT</name>
<gene>
    <name evidence="2" type="primary">ltrA</name>
    <name evidence="2" type="ORF">ACJDU8_25040</name>
</gene>
<dbReference type="InterPro" id="IPR030931">
    <property type="entry name" value="Group_II_RT_mat"/>
</dbReference>